<comment type="similarity">
    <text evidence="2">Belongs to the lycopene cyclase family.</text>
</comment>
<evidence type="ECO:0000256" key="2">
    <source>
        <dbReference type="ARBA" id="ARBA00006599"/>
    </source>
</evidence>
<dbReference type="PANTHER" id="PTHR39757:SF5">
    <property type="entry name" value="OS02G0190600 PROTEIN"/>
    <property type="match status" value="1"/>
</dbReference>
<dbReference type="PANTHER" id="PTHR39757">
    <property type="match status" value="1"/>
</dbReference>
<dbReference type="EMBL" id="KX845645">
    <property type="protein sequence ID" value="ATD53302.1"/>
    <property type="molecule type" value="mRNA"/>
</dbReference>
<evidence type="ECO:0000256" key="1">
    <source>
        <dbReference type="ARBA" id="ARBA00005089"/>
    </source>
</evidence>
<comment type="pathway">
    <text evidence="1">Carotenoid biosynthesis; beta-carotene biosynthesis.</text>
</comment>
<gene>
    <name evidence="8" type="primary">LCYB</name>
</gene>
<accession>A0A290WNJ8</accession>
<comment type="pathway">
    <text evidence="6">Carotenoid biosynthesis; beta-zeacarotene biosynthesis.</text>
</comment>
<dbReference type="NCBIfam" id="TIGR01790">
    <property type="entry name" value="carotene-cycl"/>
    <property type="match status" value="1"/>
</dbReference>
<protein>
    <recommendedName>
        <fullName evidence="3">lycopene beta-cyclase</fullName>
        <ecNumber evidence="3">5.5.1.19</ecNumber>
    </recommendedName>
</protein>
<evidence type="ECO:0000256" key="6">
    <source>
        <dbReference type="ARBA" id="ARBA00037906"/>
    </source>
</evidence>
<dbReference type="Gene3D" id="3.50.50.60">
    <property type="entry name" value="FAD/NAD(P)-binding domain"/>
    <property type="match status" value="1"/>
</dbReference>
<evidence type="ECO:0000256" key="4">
    <source>
        <dbReference type="ARBA" id="ARBA00022746"/>
    </source>
</evidence>
<evidence type="ECO:0000313" key="8">
    <source>
        <dbReference type="EMBL" id="ATD53302.1"/>
    </source>
</evidence>
<name>A0A290WNJ8_9PHAE</name>
<evidence type="ECO:0000256" key="3">
    <source>
        <dbReference type="ARBA" id="ARBA00012242"/>
    </source>
</evidence>
<evidence type="ECO:0000256" key="5">
    <source>
        <dbReference type="ARBA" id="ARBA00023027"/>
    </source>
</evidence>
<dbReference type="Pfam" id="PF05834">
    <property type="entry name" value="Lycopene_cycl"/>
    <property type="match status" value="1"/>
</dbReference>
<keyword evidence="5" id="KW-0520">NAD</keyword>
<dbReference type="InterPro" id="IPR010108">
    <property type="entry name" value="Lycopene_cyclase_b/e"/>
</dbReference>
<dbReference type="AlphaFoldDB" id="A0A290WNJ8"/>
<dbReference type="GO" id="GO:0016705">
    <property type="term" value="F:oxidoreductase activity, acting on paired donors, with incorporation or reduction of molecular oxygen"/>
    <property type="evidence" value="ECO:0007669"/>
    <property type="project" value="InterPro"/>
</dbReference>
<evidence type="ECO:0000256" key="7">
    <source>
        <dbReference type="SAM" id="MobiDB-lite"/>
    </source>
</evidence>
<dbReference type="SUPFAM" id="SSF51905">
    <property type="entry name" value="FAD/NAD(P)-binding domain"/>
    <property type="match status" value="1"/>
</dbReference>
<feature type="region of interest" description="Disordered" evidence="7">
    <location>
        <begin position="509"/>
        <end position="549"/>
    </location>
</feature>
<proteinExistence type="evidence at transcript level"/>
<dbReference type="InterPro" id="IPR036188">
    <property type="entry name" value="FAD/NAD-bd_sf"/>
</dbReference>
<reference evidence="8" key="1">
    <citation type="submission" date="2016-09" db="EMBL/GenBank/DDBJ databases">
        <title>Phylogenetic studies on genes related to carotenoids biosynthesis in algae.</title>
        <authorList>
            <person name="Wang S."/>
            <person name="Zhang L."/>
            <person name="Chi S."/>
            <person name="Wang X."/>
            <person name="Tang X."/>
            <person name="Liu T."/>
        </authorList>
    </citation>
    <scope>NUCLEOTIDE SEQUENCE</scope>
    <source>
        <strain evidence="8">APTP-2010220</strain>
    </source>
</reference>
<feature type="compositionally biased region" description="Polar residues" evidence="7">
    <location>
        <begin position="533"/>
        <end position="549"/>
    </location>
</feature>
<keyword evidence="4" id="KW-0125">Carotenoid biosynthesis</keyword>
<organism evidence="8">
    <name type="scientific">Ishige okamurae</name>
    <dbReference type="NCBI Taxonomy" id="233772"/>
    <lineage>
        <taxon>Eukaryota</taxon>
        <taxon>Sar</taxon>
        <taxon>Stramenopiles</taxon>
        <taxon>Ochrophyta</taxon>
        <taxon>PX clade</taxon>
        <taxon>Phaeophyceae</taxon>
        <taxon>Ectocarpales</taxon>
        <taxon>Ishigeaceae</taxon>
        <taxon>Ishige</taxon>
    </lineage>
</organism>
<dbReference type="GO" id="GO:0016117">
    <property type="term" value="P:carotenoid biosynthetic process"/>
    <property type="evidence" value="ECO:0007669"/>
    <property type="project" value="UniProtKB-KW"/>
</dbReference>
<dbReference type="GO" id="GO:0016860">
    <property type="term" value="F:intramolecular oxidoreductase activity"/>
    <property type="evidence" value="ECO:0007669"/>
    <property type="project" value="UniProtKB-ARBA"/>
</dbReference>
<dbReference type="EC" id="5.5.1.19" evidence="3"/>
<sequence length="549" mass="60595">MSFDFGQMVEHLIGSVYGSSSRRDVEKKQDDVLYDAAIVGYGPAGGVMATLLAEKHDLKVCIVDPNIEKRWIPNYGVWVEEWESLDRSLQIGLGDCLDRTWEVTDSFFGGSHGIPTSERCRIKRPYARVSRDKMQANLKTRLAAAGVTKIASKVDASTVKHTAEGSTVELENGMKLSCRLLVDCSGHYSELVERDGVNNPGVQIAYGAEVEVKDGHAPYDEKAMLFMDYRTDYINPEESSPEEQRELRDIPTFLYAMPMGKASNGRSKIFFEETSLVARPPIAFDLCKERLYKRLKHHGIEVTKVVDEELCYIPMGGPIPKLDQRVVAFGGASGLVHAATGYMHVRMLAASRGVAEAIATELKSGGPGASRAAARRAYQALWSAKAKLQRDFHVFGGEFLMAQDTSILRGFFNGFFKLPLPLWAGFLSGYPNLPHNEHQQEWYKRFAFGFQFFLKLAPAVQLKLMAAGALNGWRDGLIRSVSPMSILEDSQDLGFDAEIEAIRLKAAATEADSAVSEETDGNRGPGSDVTPESGPQISDQSTTKELMTL</sequence>